<dbReference type="PANTHER" id="PTHR42852:SF13">
    <property type="entry name" value="PROTEIN DIPZ"/>
    <property type="match status" value="1"/>
</dbReference>
<dbReference type="InterPro" id="IPR036249">
    <property type="entry name" value="Thioredoxin-like_sf"/>
</dbReference>
<dbReference type="Gene3D" id="3.40.30.10">
    <property type="entry name" value="Glutaredoxin"/>
    <property type="match status" value="1"/>
</dbReference>
<accession>A0ABV8NRQ5</accession>
<protein>
    <submittedName>
        <fullName evidence="2">TlpA family protein disulfide reductase</fullName>
    </submittedName>
</protein>
<dbReference type="InterPro" id="IPR013766">
    <property type="entry name" value="Thioredoxin_domain"/>
</dbReference>
<feature type="domain" description="Thioredoxin" evidence="1">
    <location>
        <begin position="91"/>
        <end position="238"/>
    </location>
</feature>
<evidence type="ECO:0000259" key="1">
    <source>
        <dbReference type="PROSITE" id="PS51352"/>
    </source>
</evidence>
<sequence>MKKTIFFIARALPCFFFMAKINKKGPVPSNLQNNIFEIEDAKTLRILSAVAYCELKFERLSRKRAFRILFIAMILTSNISHAQNNKSGDQLEIGDKIPTLSLSNVINYSDTSVMFSTFKGKAVILDFWATYCSPCIAEFPKMDAMQKHYGKNIQFLLINTYPSDTREALEKFLIQQKSKITDFSLPMVISSTTIREMFPIKTMPHYIWVGADGRIKAITRADQLTDENVAKLVAGLSLNLQIKKD</sequence>
<dbReference type="PANTHER" id="PTHR42852">
    <property type="entry name" value="THIOL:DISULFIDE INTERCHANGE PROTEIN DSBE"/>
    <property type="match status" value="1"/>
</dbReference>
<dbReference type="InterPro" id="IPR050553">
    <property type="entry name" value="Thioredoxin_ResA/DsbE_sf"/>
</dbReference>
<reference evidence="3" key="1">
    <citation type="journal article" date="2019" name="Int. J. Syst. Evol. Microbiol.">
        <title>The Global Catalogue of Microorganisms (GCM) 10K type strain sequencing project: providing services to taxonomists for standard genome sequencing and annotation.</title>
        <authorList>
            <consortium name="The Broad Institute Genomics Platform"/>
            <consortium name="The Broad Institute Genome Sequencing Center for Infectious Disease"/>
            <person name="Wu L."/>
            <person name="Ma J."/>
        </authorList>
    </citation>
    <scope>NUCLEOTIDE SEQUENCE [LARGE SCALE GENOMIC DNA]</scope>
    <source>
        <strain evidence="3">CCM 8689</strain>
    </source>
</reference>
<dbReference type="RefSeq" id="WP_378962496.1">
    <property type="nucleotide sequence ID" value="NZ_JBHRXC010000016.1"/>
</dbReference>
<proteinExistence type="predicted"/>
<dbReference type="Proteomes" id="UP001595792">
    <property type="component" value="Unassembled WGS sequence"/>
</dbReference>
<gene>
    <name evidence="2" type="ORF">ACFOUY_17460</name>
</gene>
<dbReference type="CDD" id="cd02966">
    <property type="entry name" value="TlpA_like_family"/>
    <property type="match status" value="1"/>
</dbReference>
<dbReference type="InterPro" id="IPR013740">
    <property type="entry name" value="Redoxin"/>
</dbReference>
<keyword evidence="3" id="KW-1185">Reference proteome</keyword>
<name>A0ABV8NRQ5_9SPHI</name>
<dbReference type="EMBL" id="JBHSBY010000139">
    <property type="protein sequence ID" value="MFC4198498.1"/>
    <property type="molecule type" value="Genomic_DNA"/>
</dbReference>
<dbReference type="PROSITE" id="PS51352">
    <property type="entry name" value="THIOREDOXIN_2"/>
    <property type="match status" value="1"/>
</dbReference>
<evidence type="ECO:0000313" key="2">
    <source>
        <dbReference type="EMBL" id="MFC4198498.1"/>
    </source>
</evidence>
<comment type="caution">
    <text evidence="2">The sequence shown here is derived from an EMBL/GenBank/DDBJ whole genome shotgun (WGS) entry which is preliminary data.</text>
</comment>
<evidence type="ECO:0000313" key="3">
    <source>
        <dbReference type="Proteomes" id="UP001595792"/>
    </source>
</evidence>
<organism evidence="2 3">
    <name type="scientific">Pedobacter jamesrossensis</name>
    <dbReference type="NCBI Taxonomy" id="1908238"/>
    <lineage>
        <taxon>Bacteria</taxon>
        <taxon>Pseudomonadati</taxon>
        <taxon>Bacteroidota</taxon>
        <taxon>Sphingobacteriia</taxon>
        <taxon>Sphingobacteriales</taxon>
        <taxon>Sphingobacteriaceae</taxon>
        <taxon>Pedobacter</taxon>
    </lineage>
</organism>
<dbReference type="SUPFAM" id="SSF52833">
    <property type="entry name" value="Thioredoxin-like"/>
    <property type="match status" value="1"/>
</dbReference>
<dbReference type="Pfam" id="PF08534">
    <property type="entry name" value="Redoxin"/>
    <property type="match status" value="1"/>
</dbReference>